<comment type="catalytic activity">
    <reaction evidence="8 9">
        <text>hydroxymethylbilane = uroporphyrinogen III + H2O</text>
        <dbReference type="Rhea" id="RHEA:18965"/>
        <dbReference type="ChEBI" id="CHEBI:15377"/>
        <dbReference type="ChEBI" id="CHEBI:57308"/>
        <dbReference type="ChEBI" id="CHEBI:57845"/>
        <dbReference type="EC" id="4.2.1.75"/>
    </reaction>
</comment>
<comment type="pathway">
    <text evidence="1 9">Porphyrin-containing compound metabolism; protoporphyrin-IX biosynthesis; coproporphyrinogen-III from 5-aminolevulinate: step 3/4.</text>
</comment>
<evidence type="ECO:0000256" key="5">
    <source>
        <dbReference type="ARBA" id="ARBA00023244"/>
    </source>
</evidence>
<evidence type="ECO:0000313" key="11">
    <source>
        <dbReference type="EMBL" id="MDN4610991.1"/>
    </source>
</evidence>
<dbReference type="InterPro" id="IPR039793">
    <property type="entry name" value="UROS/Hem4"/>
</dbReference>
<evidence type="ECO:0000256" key="8">
    <source>
        <dbReference type="ARBA" id="ARBA00048617"/>
    </source>
</evidence>
<reference evidence="11" key="1">
    <citation type="submission" date="2023-06" db="EMBL/GenBank/DDBJ databases">
        <title>MT1 and MT2 Draft Genomes of Novel Species.</title>
        <authorList>
            <person name="Venkateswaran K."/>
        </authorList>
    </citation>
    <scope>NUCLEOTIDE SEQUENCE</scope>
    <source>
        <strain evidence="11">IIF3SC-B10</strain>
    </source>
</reference>
<evidence type="ECO:0000256" key="9">
    <source>
        <dbReference type="RuleBase" id="RU366031"/>
    </source>
</evidence>
<evidence type="ECO:0000259" key="10">
    <source>
        <dbReference type="Pfam" id="PF02602"/>
    </source>
</evidence>
<evidence type="ECO:0000256" key="3">
    <source>
        <dbReference type="ARBA" id="ARBA00013109"/>
    </source>
</evidence>
<dbReference type="InterPro" id="IPR036108">
    <property type="entry name" value="4pyrrol_syn_uPrphyn_synt_sf"/>
</dbReference>
<accession>A0ABT8K0N0</accession>
<evidence type="ECO:0000256" key="4">
    <source>
        <dbReference type="ARBA" id="ARBA00023239"/>
    </source>
</evidence>
<organism evidence="11 12">
    <name type="scientific">Arthrobacter burdickii</name>
    <dbReference type="NCBI Taxonomy" id="3035920"/>
    <lineage>
        <taxon>Bacteria</taxon>
        <taxon>Bacillati</taxon>
        <taxon>Actinomycetota</taxon>
        <taxon>Actinomycetes</taxon>
        <taxon>Micrococcales</taxon>
        <taxon>Micrococcaceae</taxon>
        <taxon>Arthrobacter</taxon>
    </lineage>
</organism>
<comment type="caution">
    <text evidence="11">The sequence shown here is derived from an EMBL/GenBank/DDBJ whole genome shotgun (WGS) entry which is preliminary data.</text>
</comment>
<dbReference type="GO" id="GO:0004852">
    <property type="term" value="F:uroporphyrinogen-III synthase activity"/>
    <property type="evidence" value="ECO:0007669"/>
    <property type="project" value="UniProtKB-EC"/>
</dbReference>
<keyword evidence="4 9" id="KW-0456">Lyase</keyword>
<feature type="domain" description="Tetrapyrrole biosynthesis uroporphyrinogen III synthase" evidence="10">
    <location>
        <begin position="19"/>
        <end position="263"/>
    </location>
</feature>
<proteinExistence type="inferred from homology"/>
<dbReference type="EC" id="4.2.1.75" evidence="3 9"/>
<dbReference type="PANTHER" id="PTHR38042">
    <property type="entry name" value="UROPORPHYRINOGEN-III SYNTHASE, CHLOROPLASTIC"/>
    <property type="match status" value="1"/>
</dbReference>
<evidence type="ECO:0000256" key="6">
    <source>
        <dbReference type="ARBA" id="ARBA00037589"/>
    </source>
</evidence>
<evidence type="ECO:0000256" key="2">
    <source>
        <dbReference type="ARBA" id="ARBA00008133"/>
    </source>
</evidence>
<comment type="function">
    <text evidence="6 9">Catalyzes cyclization of the linear tetrapyrrole, hydroxymethylbilane, to the macrocyclic uroporphyrinogen III.</text>
</comment>
<evidence type="ECO:0000313" key="12">
    <source>
        <dbReference type="Proteomes" id="UP001174209"/>
    </source>
</evidence>
<dbReference type="InterPro" id="IPR003754">
    <property type="entry name" value="4pyrrol_synth_uPrphyn_synth"/>
</dbReference>
<dbReference type="SUPFAM" id="SSF69618">
    <property type="entry name" value="HemD-like"/>
    <property type="match status" value="1"/>
</dbReference>
<sequence length="285" mass="29658">MAKDRDTVIVLRHPARAVRIAAALSAAGMATYALPLTDTELPSDVDAVATELEALGRGAYQWLVVTSGNAVQALGMVAASRGTVLADLVRSGRVRVAAVGSTTARLLADAGIPVQLVPEDASAAGLLRGFPRGDGAVLVPQADLAPDDLRAGLADRGWSVRRVEAYRTVPYPGHAGRRVPGVEESGARPPLMTWTELAALAAAGVQPAVVFTAPSAVRQFHERLDAGPLAFLPVAIGRTTASALRTQGWEPEATAADPTPQGIALAVGEAFSRGRRIDPDPYPHH</sequence>
<dbReference type="RefSeq" id="WP_301226619.1">
    <property type="nucleotide sequence ID" value="NZ_JAROCG010000001.1"/>
</dbReference>
<dbReference type="CDD" id="cd06578">
    <property type="entry name" value="HemD"/>
    <property type="match status" value="1"/>
</dbReference>
<dbReference type="Proteomes" id="UP001174209">
    <property type="component" value="Unassembled WGS sequence"/>
</dbReference>
<name>A0ABT8K0N0_9MICC</name>
<evidence type="ECO:0000256" key="7">
    <source>
        <dbReference type="ARBA" id="ARBA00040167"/>
    </source>
</evidence>
<dbReference type="EMBL" id="JAROCG010000001">
    <property type="protein sequence ID" value="MDN4610991.1"/>
    <property type="molecule type" value="Genomic_DNA"/>
</dbReference>
<dbReference type="Gene3D" id="3.40.50.10090">
    <property type="match status" value="2"/>
</dbReference>
<comment type="similarity">
    <text evidence="2 9">Belongs to the uroporphyrinogen-III synthase family.</text>
</comment>
<gene>
    <name evidence="11" type="ORF">P5G52_08900</name>
</gene>
<protein>
    <recommendedName>
        <fullName evidence="7 9">Uroporphyrinogen-III synthase</fullName>
        <ecNumber evidence="3 9">4.2.1.75</ecNumber>
    </recommendedName>
</protein>
<dbReference type="Pfam" id="PF02602">
    <property type="entry name" value="HEM4"/>
    <property type="match status" value="1"/>
</dbReference>
<keyword evidence="5 9" id="KW-0627">Porphyrin biosynthesis</keyword>
<evidence type="ECO:0000256" key="1">
    <source>
        <dbReference type="ARBA" id="ARBA00004772"/>
    </source>
</evidence>
<keyword evidence="12" id="KW-1185">Reference proteome</keyword>
<dbReference type="PANTHER" id="PTHR38042:SF1">
    <property type="entry name" value="UROPORPHYRINOGEN-III SYNTHASE, CHLOROPLASTIC"/>
    <property type="match status" value="1"/>
</dbReference>